<accession>A0ABQ6CG68</accession>
<keyword evidence="1" id="KW-0732">Signal</keyword>
<evidence type="ECO:0000313" key="2">
    <source>
        <dbReference type="EMBL" id="GLS17301.1"/>
    </source>
</evidence>
<dbReference type="RefSeq" id="WP_284310127.1">
    <property type="nucleotide sequence ID" value="NZ_BSPC01000005.1"/>
</dbReference>
<keyword evidence="3" id="KW-1185">Reference proteome</keyword>
<evidence type="ECO:0008006" key="4">
    <source>
        <dbReference type="Google" id="ProtNLM"/>
    </source>
</evidence>
<proteinExistence type="predicted"/>
<dbReference type="Proteomes" id="UP001156882">
    <property type="component" value="Unassembled WGS sequence"/>
</dbReference>
<comment type="caution">
    <text evidence="2">The sequence shown here is derived from an EMBL/GenBank/DDBJ whole genome shotgun (WGS) entry which is preliminary data.</text>
</comment>
<name>A0ABQ6CG68_9HYPH</name>
<sequence length="81" mass="9274">MTTSSLKIRPALFAAAVALGALAPLPALAQYDNGYGGGYNQDNQPRYQQYRPHCYYRNVKVYDDYSGRYVVRRQRVCDQSY</sequence>
<evidence type="ECO:0000256" key="1">
    <source>
        <dbReference type="SAM" id="SignalP"/>
    </source>
</evidence>
<protein>
    <recommendedName>
        <fullName evidence="4">Lectin-like protein BA14k</fullName>
    </recommendedName>
</protein>
<reference evidence="3" key="1">
    <citation type="journal article" date="2019" name="Int. J. Syst. Evol. Microbiol.">
        <title>The Global Catalogue of Microorganisms (GCM) 10K type strain sequencing project: providing services to taxonomists for standard genome sequencing and annotation.</title>
        <authorList>
            <consortium name="The Broad Institute Genomics Platform"/>
            <consortium name="The Broad Institute Genome Sequencing Center for Infectious Disease"/>
            <person name="Wu L."/>
            <person name="Ma J."/>
        </authorList>
    </citation>
    <scope>NUCLEOTIDE SEQUENCE [LARGE SCALE GENOMIC DNA]</scope>
    <source>
        <strain evidence="3">NBRC 101365</strain>
    </source>
</reference>
<feature type="signal peptide" evidence="1">
    <location>
        <begin position="1"/>
        <end position="29"/>
    </location>
</feature>
<evidence type="ECO:0000313" key="3">
    <source>
        <dbReference type="Proteomes" id="UP001156882"/>
    </source>
</evidence>
<feature type="chain" id="PRO_5046339152" description="Lectin-like protein BA14k" evidence="1">
    <location>
        <begin position="30"/>
        <end position="81"/>
    </location>
</feature>
<organism evidence="2 3">
    <name type="scientific">Labrys miyagiensis</name>
    <dbReference type="NCBI Taxonomy" id="346912"/>
    <lineage>
        <taxon>Bacteria</taxon>
        <taxon>Pseudomonadati</taxon>
        <taxon>Pseudomonadota</taxon>
        <taxon>Alphaproteobacteria</taxon>
        <taxon>Hyphomicrobiales</taxon>
        <taxon>Xanthobacteraceae</taxon>
        <taxon>Labrys</taxon>
    </lineage>
</organism>
<gene>
    <name evidence="2" type="ORF">GCM10007874_03160</name>
</gene>
<dbReference type="EMBL" id="BSPC01000005">
    <property type="protein sequence ID" value="GLS17301.1"/>
    <property type="molecule type" value="Genomic_DNA"/>
</dbReference>